<organism evidence="1 2">
    <name type="scientific">Scleropages formosus</name>
    <name type="common">Asian bonytongue</name>
    <name type="synonym">Osteoglossum formosum</name>
    <dbReference type="NCBI Taxonomy" id="113540"/>
    <lineage>
        <taxon>Eukaryota</taxon>
        <taxon>Metazoa</taxon>
        <taxon>Chordata</taxon>
        <taxon>Craniata</taxon>
        <taxon>Vertebrata</taxon>
        <taxon>Euteleostomi</taxon>
        <taxon>Actinopterygii</taxon>
        <taxon>Neopterygii</taxon>
        <taxon>Teleostei</taxon>
        <taxon>Osteoglossocephala</taxon>
        <taxon>Osteoglossomorpha</taxon>
        <taxon>Osteoglossiformes</taxon>
        <taxon>Osteoglossidae</taxon>
        <taxon>Scleropages</taxon>
    </lineage>
</organism>
<evidence type="ECO:0000313" key="2">
    <source>
        <dbReference type="Proteomes" id="UP000034805"/>
    </source>
</evidence>
<proteinExistence type="predicted"/>
<reference evidence="1 2" key="1">
    <citation type="submission" date="2015-08" db="EMBL/GenBank/DDBJ databases">
        <title>The genome of the Asian arowana (Scleropages formosus).</title>
        <authorList>
            <person name="Tan M.H."/>
            <person name="Gan H.M."/>
            <person name="Croft L.J."/>
            <person name="Austin C.M."/>
        </authorList>
    </citation>
    <scope>NUCLEOTIDE SEQUENCE [LARGE SCALE GENOMIC DNA]</scope>
    <source>
        <strain evidence="1">Aro1</strain>
    </source>
</reference>
<accession>A0A0P7WHK5</accession>
<dbReference type="AlphaFoldDB" id="A0A0P7WHK5"/>
<dbReference type="EMBL" id="JARO02008171">
    <property type="protein sequence ID" value="KPP63075.1"/>
    <property type="molecule type" value="Genomic_DNA"/>
</dbReference>
<evidence type="ECO:0000313" key="1">
    <source>
        <dbReference type="EMBL" id="KPP63075.1"/>
    </source>
</evidence>
<sequence length="213" mass="23682">MAEPRPSPSFQPIFISIWKPMFSTTVFPGTLTTVDLLVTVVLVLPTEKTWPSPEGWVVTVVLGSDGFHLGAAIGHKPGQLLGHLPESLTHGLFIPRHQNKVNVTFDLQEMGVIHLLILIIWRDEDTGSWRTRNSKRLARAVRTLTGTAGAKRRVEPWTRVPCPSSSAYLGGAGLFGVCWEFLACSAILASISRFFCAMSSSWRRMFMLILFLF</sequence>
<name>A0A0P7WHK5_SCLFO</name>
<protein>
    <submittedName>
        <fullName evidence="1">Uncharacterized protein</fullName>
    </submittedName>
</protein>
<comment type="caution">
    <text evidence="1">The sequence shown here is derived from an EMBL/GenBank/DDBJ whole genome shotgun (WGS) entry which is preliminary data.</text>
</comment>
<dbReference type="Proteomes" id="UP000034805">
    <property type="component" value="Unassembled WGS sequence"/>
</dbReference>
<gene>
    <name evidence="1" type="ORF">Z043_118698</name>
</gene>